<feature type="region of interest" description="Disordered" evidence="1">
    <location>
        <begin position="1350"/>
        <end position="1381"/>
    </location>
</feature>
<evidence type="ECO:0000313" key="2">
    <source>
        <dbReference type="EMBL" id="KAF3112840.1"/>
    </source>
</evidence>
<protein>
    <submittedName>
        <fullName evidence="2">Uncharacterized protein</fullName>
    </submittedName>
</protein>
<feature type="compositionally biased region" description="Polar residues" evidence="1">
    <location>
        <begin position="1355"/>
        <end position="1381"/>
    </location>
</feature>
<organism evidence="2 3">
    <name type="scientific">Orbilia oligospora</name>
    <name type="common">Nematode-trapping fungus</name>
    <name type="synonym">Arthrobotrys oligospora</name>
    <dbReference type="NCBI Taxonomy" id="2813651"/>
    <lineage>
        <taxon>Eukaryota</taxon>
        <taxon>Fungi</taxon>
        <taxon>Dikarya</taxon>
        <taxon>Ascomycota</taxon>
        <taxon>Pezizomycotina</taxon>
        <taxon>Orbiliomycetes</taxon>
        <taxon>Orbiliales</taxon>
        <taxon>Orbiliaceae</taxon>
        <taxon>Orbilia</taxon>
    </lineage>
</organism>
<reference evidence="2 3" key="1">
    <citation type="submission" date="2019-06" db="EMBL/GenBank/DDBJ databases">
        <authorList>
            <person name="Palmer J.M."/>
        </authorList>
    </citation>
    <scope>NUCLEOTIDE SEQUENCE [LARGE SCALE GENOMIC DNA]</scope>
    <source>
        <strain evidence="2 3">TWF102</strain>
    </source>
</reference>
<evidence type="ECO:0000256" key="1">
    <source>
        <dbReference type="SAM" id="MobiDB-lite"/>
    </source>
</evidence>
<proteinExistence type="predicted"/>
<accession>A0A7C8JGI9</accession>
<dbReference type="Proteomes" id="UP000475325">
    <property type="component" value="Unassembled WGS sequence"/>
</dbReference>
<sequence>MFPSMTYSSHRSIKAPGSILRNAAILAILSLSDSAKAQTSSLNYTTTIVYETVKNAHTITSTLDSCDTGLPQCNQLVWPTFVSNFSTTTISQSSAISSTQDATTSSISAPRGGFVLEETLSGFYFQLDDDTGRAILAAPGRDRLVPLTLAENVENLLQNSRNPFEILFLRYNASAIQALQQESTSVLSLLREIRHTVDTADTLQSSDYVGEWIWNTTVGQVELHQNQRRWIIYKLAGTLNSTIARMRSRELVKRANFYDLYMLPADIPIPENSRLQKAQFIANNVDMKLHIFLRLNQLLQVRVYSGYNSGSDSNLATSQTVSSSTVPDAYDIITSLGLEAYCSLILSYNSHTTTTTSTSTSISTSYYALFTDPSSTSTSTTTAGDTSVTRFVTASAGTQKRHIPADKRSLENDLTNYPSSSILSACSRAASSPTGIITRIISSSAFSSVVEPTSSTTEFGVANGTATSSVPIVTETIAAIGAYKLVNNDVSNHAGTYYGHYITGIYPNAAGYEMSSADRPVLNWTPYYFATTKSYGITREYNNGGQTVITVLVWLQAGTSKANNRVDDYGLYEYPLDNLLDINISEHHAVYFKLNSTTLLFTPDNESNPVSDPVFWVCPGALTGDGTFPLYYADAATFMVCSDYGSLIATSDCVRTDLTALQAKGFAYSIFRDLHTYPAATSAPSNALVSFQSGGSGDSGFSNSGQIDWVTLAGSSVKFAVDVLARLSKAGIEAFTLAASYAVLGRFKLGNQAEIEVYNSVGKLKAFSSFNSALYFGFGVKHVVRSLADSAEGLSIVSLCSILADFYGIDHSGLILRELFKLLNPPVEFTPTRTQWTSLIKACVGALSHSNFKNHLTGISSLYYGLNKELKQLVRGNAVQIATALFGLNQVSSGKINEVLIVGGADCALIAAIASWLLDLDVEIRIAGTGQVVFKHTSATKRKGSGGYFVAIEFTQQSVIGPQSQLATRSSGYRRVVEVQQLFAPAGERVSMSATICTRVSWSNALREIFGGNSEEALSGSISECMGRLFGALMLYSLFHDKTFIPMDKSSTTVGSKFPNSWVYSNKASQGLGLLSTVEKWFPECADTQFSRVATATYTNYLKLAKEDDQGHHVSEEACKSILSLGQVHLDSMLKHAQGNCNPAPFIEMSWFLFHISRCLSIYEVDQSILPSRAGLIFLREHSQNFLREYESLGLGHNAGITKPAKASFKPSFLDLRRLTAQDLLISEEPTPFTLAQILFSGKVGYYTFYGRPGNPSNPQTRGIRENIDLPGSIHYQGECFNQIIDDPGPYPVADYNIVSEIEKVPKIPELNLCHLPTHSLNDPKPQSPDEDIDSDSGTSIELLVSDTPIRDTDFSGNINGPTSQNSTLWPGGYQSDTPSRRTTCYAITPESGSQHPDFDPEYRLIPTSTLMACFKSDTQRPTFQDPDDPRKWAFVLFVDDLFSKIAILSLYHKRPGYDPYPSLYSIPFFPVLCESSKLDEYVAVERARQGDLTNTVAMGHLMMQTRGLVLSLDSPTTTRPFYPLLILQR</sequence>
<feature type="region of interest" description="Disordered" evidence="1">
    <location>
        <begin position="1318"/>
        <end position="1337"/>
    </location>
</feature>
<gene>
    <name evidence="2" type="ORF">TWF102_004234</name>
</gene>
<dbReference type="EMBL" id="WIQW01000002">
    <property type="protein sequence ID" value="KAF3112840.1"/>
    <property type="molecule type" value="Genomic_DNA"/>
</dbReference>
<comment type="caution">
    <text evidence="2">The sequence shown here is derived from an EMBL/GenBank/DDBJ whole genome shotgun (WGS) entry which is preliminary data.</text>
</comment>
<name>A0A7C8JGI9_ORBOL</name>
<evidence type="ECO:0000313" key="3">
    <source>
        <dbReference type="Proteomes" id="UP000475325"/>
    </source>
</evidence>